<evidence type="ECO:0000313" key="1">
    <source>
        <dbReference type="EMBL" id="EPZ33108.1"/>
    </source>
</evidence>
<reference evidence="1 2" key="1">
    <citation type="journal article" date="2013" name="Curr. Biol.">
        <title>Shared signatures of parasitism and phylogenomics unite Cryptomycota and microsporidia.</title>
        <authorList>
            <person name="James T.Y."/>
            <person name="Pelin A."/>
            <person name="Bonen L."/>
            <person name="Ahrendt S."/>
            <person name="Sain D."/>
            <person name="Corradi N."/>
            <person name="Stajich J.E."/>
        </authorList>
    </citation>
    <scope>NUCLEOTIDE SEQUENCE [LARGE SCALE GENOMIC DNA]</scope>
    <source>
        <strain evidence="1 2">CSF55</strain>
    </source>
</reference>
<dbReference type="EMBL" id="KE561074">
    <property type="protein sequence ID" value="EPZ33108.1"/>
    <property type="molecule type" value="Genomic_DNA"/>
</dbReference>
<sequence>MESLVDLSTASEIPQETFAARQQIPLSIPLSFVKVGGQCHLAPALKEAIIIGPKVTRYTTN</sequence>
<proteinExistence type="predicted"/>
<keyword evidence="2" id="KW-1185">Reference proteome</keyword>
<dbReference type="HOGENOM" id="CLU_2923979_0_0_1"/>
<dbReference type="AlphaFoldDB" id="A0A075AS98"/>
<protein>
    <submittedName>
        <fullName evidence="1">Uncharacterized protein</fullName>
    </submittedName>
</protein>
<accession>A0A075AS98</accession>
<name>A0A075AS98_ROZAC</name>
<evidence type="ECO:0000313" key="2">
    <source>
        <dbReference type="Proteomes" id="UP000030755"/>
    </source>
</evidence>
<organism evidence="1 2">
    <name type="scientific">Rozella allomycis (strain CSF55)</name>
    <dbReference type="NCBI Taxonomy" id="988480"/>
    <lineage>
        <taxon>Eukaryota</taxon>
        <taxon>Fungi</taxon>
        <taxon>Fungi incertae sedis</taxon>
        <taxon>Cryptomycota</taxon>
        <taxon>Cryptomycota incertae sedis</taxon>
        <taxon>Rozella</taxon>
    </lineage>
</organism>
<gene>
    <name evidence="1" type="ORF">O9G_003104</name>
</gene>
<dbReference type="Proteomes" id="UP000030755">
    <property type="component" value="Unassembled WGS sequence"/>
</dbReference>